<dbReference type="PIRSF" id="PIRSF006487">
    <property type="entry name" value="GcvT"/>
    <property type="match status" value="1"/>
</dbReference>
<dbReference type="AlphaFoldDB" id="A0A549YFA7"/>
<dbReference type="EMBL" id="VJMZ01000001">
    <property type="protein sequence ID" value="TRM10571.1"/>
    <property type="molecule type" value="Genomic_DNA"/>
</dbReference>
<sequence length="459" mass="51338">MPIIISNVPFTKTGVVSLYNIKEAIGMSKEEKPLSEVKTSNELEEMNVQRHVPANLRQSGDNGSRMLISQRVRKSPYWHLSEEAGAWCYSVYNNMYHPRAYIPMEEGGLLKEYEYLTEHVTLWNVAVERQIQVKGPDAPKLVDLAITRSVEKVKTGKARYVILCNEEGGIINDPVLLRPHEDEFWFSLSDSDTSLWLQALKVMNNFDCTVREIDVAPVQIQGPKSTALMVDLFGKGIHDVPYYGLMEGNVNGCPVIVSRTGFSGEAGFEIYLYHATANAEKLWYHLLEKGKPYNLKVIAPGHIRRIEAGILSYGQDMDQETNPFQVGLGWQVDLTKSNFIGKEALERIKNEGVSKKLVGMKFGGKKIDWYPADFYMVYAENGTKPVGYITSAFYSPNQGCNIGYAMLPSAYSTVGTELEIHLPEPYANGLVPAEVAQTPFKAPENPGTGYTQTGRKLES</sequence>
<evidence type="ECO:0000256" key="1">
    <source>
        <dbReference type="PIRSR" id="PIRSR006487-1"/>
    </source>
</evidence>
<dbReference type="Pfam" id="PF08669">
    <property type="entry name" value="GCV_T_C"/>
    <property type="match status" value="1"/>
</dbReference>
<proteinExistence type="predicted"/>
<feature type="region of interest" description="Disordered" evidence="2">
    <location>
        <begin position="438"/>
        <end position="459"/>
    </location>
</feature>
<dbReference type="InterPro" id="IPR029043">
    <property type="entry name" value="GcvT/YgfZ_C"/>
</dbReference>
<protein>
    <submittedName>
        <fullName evidence="5">Aminomethyl transferase family protein</fullName>
    </submittedName>
</protein>
<feature type="domain" description="Aminomethyltransferase C-terminal" evidence="4">
    <location>
        <begin position="355"/>
        <end position="440"/>
    </location>
</feature>
<keyword evidence="5" id="KW-0808">Transferase</keyword>
<evidence type="ECO:0000259" key="3">
    <source>
        <dbReference type="Pfam" id="PF01571"/>
    </source>
</evidence>
<feature type="domain" description="GCVT N-terminal" evidence="3">
    <location>
        <begin position="82"/>
        <end position="336"/>
    </location>
</feature>
<comment type="caution">
    <text evidence="5">The sequence shown here is derived from an EMBL/GenBank/DDBJ whole genome shotgun (WGS) entry which is preliminary data.</text>
</comment>
<dbReference type="InterPro" id="IPR028896">
    <property type="entry name" value="GcvT/YgfZ/DmdA"/>
</dbReference>
<organism evidence="5 6">
    <name type="scientific">Lentibacillus cibarius</name>
    <dbReference type="NCBI Taxonomy" id="2583219"/>
    <lineage>
        <taxon>Bacteria</taxon>
        <taxon>Bacillati</taxon>
        <taxon>Bacillota</taxon>
        <taxon>Bacilli</taxon>
        <taxon>Bacillales</taxon>
        <taxon>Bacillaceae</taxon>
        <taxon>Lentibacillus</taxon>
    </lineage>
</organism>
<dbReference type="InterPro" id="IPR027266">
    <property type="entry name" value="TrmE/GcvT-like"/>
</dbReference>
<dbReference type="Pfam" id="PF01571">
    <property type="entry name" value="GCV_T"/>
    <property type="match status" value="1"/>
</dbReference>
<reference evidence="5 6" key="1">
    <citation type="submission" date="2019-07" db="EMBL/GenBank/DDBJ databases">
        <title>Genomic analysis of Lentibacillus sp. NKC851-2.</title>
        <authorList>
            <person name="Oh Y.J."/>
        </authorList>
    </citation>
    <scope>NUCLEOTIDE SEQUENCE [LARGE SCALE GENOMIC DNA]</scope>
    <source>
        <strain evidence="5 6">NKC851-2</strain>
    </source>
</reference>
<evidence type="ECO:0000313" key="6">
    <source>
        <dbReference type="Proteomes" id="UP000319280"/>
    </source>
</evidence>
<feature type="compositionally biased region" description="Polar residues" evidence="2">
    <location>
        <begin position="448"/>
        <end position="459"/>
    </location>
</feature>
<feature type="binding site" evidence="1">
    <location>
        <position position="269"/>
    </location>
    <ligand>
        <name>substrate</name>
    </ligand>
</feature>
<dbReference type="PANTHER" id="PTHR43757:SF2">
    <property type="entry name" value="AMINOMETHYLTRANSFERASE, MITOCHONDRIAL"/>
    <property type="match status" value="1"/>
</dbReference>
<dbReference type="PANTHER" id="PTHR43757">
    <property type="entry name" value="AMINOMETHYLTRANSFERASE"/>
    <property type="match status" value="1"/>
</dbReference>
<name>A0A549YFA7_9BACI</name>
<dbReference type="Proteomes" id="UP000319280">
    <property type="component" value="Unassembled WGS sequence"/>
</dbReference>
<dbReference type="SUPFAM" id="SSF101790">
    <property type="entry name" value="Aminomethyltransferase beta-barrel domain"/>
    <property type="match status" value="1"/>
</dbReference>
<gene>
    <name evidence="5" type="ORF">FH966_01895</name>
</gene>
<dbReference type="Gene3D" id="3.30.1360.120">
    <property type="entry name" value="Probable tRNA modification gtpase trme, domain 1"/>
    <property type="match status" value="1"/>
</dbReference>
<dbReference type="InterPro" id="IPR013977">
    <property type="entry name" value="GcvT_C"/>
</dbReference>
<evidence type="ECO:0000313" key="5">
    <source>
        <dbReference type="EMBL" id="TRM10571.1"/>
    </source>
</evidence>
<evidence type="ECO:0000259" key="4">
    <source>
        <dbReference type="Pfam" id="PF08669"/>
    </source>
</evidence>
<dbReference type="GO" id="GO:0005829">
    <property type="term" value="C:cytosol"/>
    <property type="evidence" value="ECO:0007669"/>
    <property type="project" value="TreeGrafter"/>
</dbReference>
<accession>A0A549YFA7</accession>
<dbReference type="GO" id="GO:0016740">
    <property type="term" value="F:transferase activity"/>
    <property type="evidence" value="ECO:0007669"/>
    <property type="project" value="UniProtKB-KW"/>
</dbReference>
<evidence type="ECO:0000256" key="2">
    <source>
        <dbReference type="SAM" id="MobiDB-lite"/>
    </source>
</evidence>
<dbReference type="InterPro" id="IPR006222">
    <property type="entry name" value="GCVT_N"/>
</dbReference>
<keyword evidence="6" id="KW-1185">Reference proteome</keyword>
<dbReference type="SUPFAM" id="SSF103025">
    <property type="entry name" value="Folate-binding domain"/>
    <property type="match status" value="1"/>
</dbReference>